<protein>
    <submittedName>
        <fullName evidence="10">Protein nanos</fullName>
    </submittedName>
</protein>
<keyword evidence="3" id="KW-0479">Metal-binding</keyword>
<gene>
    <name evidence="10" type="primary">nos_0</name>
    <name evidence="10" type="ORF">c0_g2_i1</name>
</gene>
<evidence type="ECO:0000259" key="9">
    <source>
        <dbReference type="PROSITE" id="PS51522"/>
    </source>
</evidence>
<keyword evidence="6 8" id="KW-0810">Translation regulation</keyword>
<dbReference type="InterPro" id="IPR024161">
    <property type="entry name" value="Znf_nanos-typ"/>
</dbReference>
<proteinExistence type="inferred from homology"/>
<dbReference type="InterPro" id="IPR057910">
    <property type="entry name" value="NED_Nanos"/>
</dbReference>
<evidence type="ECO:0000256" key="1">
    <source>
        <dbReference type="ARBA" id="ARBA00004496"/>
    </source>
</evidence>
<dbReference type="EMBL" id="GDHF01017788">
    <property type="protein sequence ID" value="JAI34526.1"/>
    <property type="molecule type" value="Transcribed_RNA"/>
</dbReference>
<name>A0A0K8V6M4_BACLA</name>
<accession>A0A0K8V6M4</accession>
<evidence type="ECO:0000256" key="6">
    <source>
        <dbReference type="ARBA" id="ARBA00022845"/>
    </source>
</evidence>
<dbReference type="Pfam" id="PF25798">
    <property type="entry name" value="NED_Nanos"/>
    <property type="match status" value="1"/>
</dbReference>
<keyword evidence="7 8" id="KW-0694">RNA-binding</keyword>
<dbReference type="AlphaFoldDB" id="A0A0K8V6M4"/>
<evidence type="ECO:0000256" key="7">
    <source>
        <dbReference type="ARBA" id="ARBA00022884"/>
    </source>
</evidence>
<dbReference type="Gene3D" id="4.10.60.30">
    <property type="entry name" value="Nanos, RNA-binding domain"/>
    <property type="match status" value="1"/>
</dbReference>
<dbReference type="InterPro" id="IPR008705">
    <property type="entry name" value="Nanos/Xcar2"/>
</dbReference>
<dbReference type="GO" id="GO:0008270">
    <property type="term" value="F:zinc ion binding"/>
    <property type="evidence" value="ECO:0007669"/>
    <property type="project" value="UniProtKB-KW"/>
</dbReference>
<evidence type="ECO:0000313" key="10">
    <source>
        <dbReference type="EMBL" id="JAI34526.1"/>
    </source>
</evidence>
<dbReference type="GO" id="GO:0006417">
    <property type="term" value="P:regulation of translation"/>
    <property type="evidence" value="ECO:0007669"/>
    <property type="project" value="UniProtKB-UniRule"/>
</dbReference>
<dbReference type="PROSITE" id="PS51522">
    <property type="entry name" value="ZF_NANOS"/>
    <property type="match status" value="1"/>
</dbReference>
<feature type="domain" description="Nanos-type" evidence="9">
    <location>
        <begin position="337"/>
        <end position="391"/>
    </location>
</feature>
<evidence type="ECO:0000256" key="8">
    <source>
        <dbReference type="PROSITE-ProRule" id="PRU00855"/>
    </source>
</evidence>
<evidence type="ECO:0000256" key="2">
    <source>
        <dbReference type="ARBA" id="ARBA00022490"/>
    </source>
</evidence>
<reference evidence="10" key="1">
    <citation type="submission" date="2015-06" db="EMBL/GenBank/DDBJ databases">
        <authorList>
            <person name="Hoefler B.C."/>
            <person name="Straight P.D."/>
        </authorList>
    </citation>
    <scope>NUCLEOTIDE SEQUENCE</scope>
</reference>
<keyword evidence="4 8" id="KW-0863">Zinc-finger</keyword>
<dbReference type="GO" id="GO:0003723">
    <property type="term" value="F:RNA binding"/>
    <property type="evidence" value="ECO:0007669"/>
    <property type="project" value="UniProtKB-UniRule"/>
</dbReference>
<dbReference type="Pfam" id="PF05741">
    <property type="entry name" value="zf-nanos"/>
    <property type="match status" value="1"/>
</dbReference>
<sequence length="420" mass="46788">MFGANLNMGNRRDYASSLELGLDLNYMSEIFLDTTSIISRCSPNLSPTCTETSISQLSPNTEYAFSPSQLLSSTPVSTVGGTISNSITRAESYEFFNAYNEDFDMKPPFLSAQNKDLKQEKYKIDQEPLTRQRHSQMYSEAILAQKQHKNEISKSLKMFAMLASYKYGNDSLNSGRGSPVCDIMDDFYCNGYVTDDSNSFEEGKTLKATSHLESCNSSNKYFCSDFSSQCNWNFSTVNYETNNKGAAYPCITNNNVSVLKHYFDPNLWMMSAPPQNYKNGVQLQNQKMNTAAVSITDTATAATVAAAANIAYNAQTIKKSQKRFGGSKLDKFSAVKHCVFCENNNEPEAVVKSHAVRDSLGRVLCPKLRTYICPICKASGDKAHTVKYCPQKPIITMEDAVKAESLRLAKNLYFKQGMNV</sequence>
<evidence type="ECO:0000256" key="3">
    <source>
        <dbReference type="ARBA" id="ARBA00022723"/>
    </source>
</evidence>
<organism evidence="10">
    <name type="scientific">Bactrocera latifrons</name>
    <name type="common">Malaysian fruit fly</name>
    <name type="synonym">Chaetodacus latifrons</name>
    <dbReference type="NCBI Taxonomy" id="174628"/>
    <lineage>
        <taxon>Eukaryota</taxon>
        <taxon>Metazoa</taxon>
        <taxon>Ecdysozoa</taxon>
        <taxon>Arthropoda</taxon>
        <taxon>Hexapoda</taxon>
        <taxon>Insecta</taxon>
        <taxon>Pterygota</taxon>
        <taxon>Neoptera</taxon>
        <taxon>Endopterygota</taxon>
        <taxon>Diptera</taxon>
        <taxon>Brachycera</taxon>
        <taxon>Muscomorpha</taxon>
        <taxon>Tephritoidea</taxon>
        <taxon>Tephritidae</taxon>
        <taxon>Bactrocera</taxon>
        <taxon>Bactrocera</taxon>
    </lineage>
</organism>
<comment type="similarity">
    <text evidence="8">Belongs to the nanos family.</text>
</comment>
<keyword evidence="2" id="KW-0963">Cytoplasm</keyword>
<evidence type="ECO:0000256" key="5">
    <source>
        <dbReference type="ARBA" id="ARBA00022833"/>
    </source>
</evidence>
<dbReference type="InterPro" id="IPR038129">
    <property type="entry name" value="Nanos_sf"/>
</dbReference>
<dbReference type="OrthoDB" id="10010129at2759"/>
<dbReference type="PANTHER" id="PTHR12887">
    <property type="entry name" value="NANOS PROTEIN"/>
    <property type="match status" value="1"/>
</dbReference>
<comment type="subcellular location">
    <subcellularLocation>
        <location evidence="1">Cytoplasm</location>
    </subcellularLocation>
</comment>
<evidence type="ECO:0000256" key="4">
    <source>
        <dbReference type="ARBA" id="ARBA00022771"/>
    </source>
</evidence>
<dbReference type="GO" id="GO:0005737">
    <property type="term" value="C:cytoplasm"/>
    <property type="evidence" value="ECO:0007669"/>
    <property type="project" value="UniProtKB-SubCell"/>
</dbReference>
<keyword evidence="5" id="KW-0862">Zinc</keyword>